<gene>
    <name evidence="1" type="ORF">HC235_11120</name>
</gene>
<accession>A0A7L4PC08</accession>
<dbReference type="AlphaFoldDB" id="A0A7L4PC08"/>
<evidence type="ECO:0000313" key="1">
    <source>
        <dbReference type="EMBL" id="NYR16468.1"/>
    </source>
</evidence>
<evidence type="ECO:0000313" key="2">
    <source>
        <dbReference type="Proteomes" id="UP000554766"/>
    </source>
</evidence>
<sequence length="182" mass="18770">MRTKTVLVIAALALVAGIAAIAYAQGAQGNTATSWEVKGGFGKGWEGHWAVGKAGRGAGGWEAGKGCGGRYLNTTLYATTRQLTISGDGISVSLTVDVVNRNATSPYGRIIYGTGTVQLGGSTYTAKSVSGAVAPNGARITVYTGKELIAVRYYNGNYYAVVKTLGQPGYQSYNGTATLNIS</sequence>
<dbReference type="RefSeq" id="WP_011901468.1">
    <property type="nucleotide sequence ID" value="NZ_JAAVJF010000006.1"/>
</dbReference>
<dbReference type="Proteomes" id="UP000554766">
    <property type="component" value="Unassembled WGS sequence"/>
</dbReference>
<proteinExistence type="predicted"/>
<dbReference type="EMBL" id="JAAVJF010000006">
    <property type="protein sequence ID" value="NYR16468.1"/>
    <property type="molecule type" value="Genomic_DNA"/>
</dbReference>
<keyword evidence="2" id="KW-1185">Reference proteome</keyword>
<reference evidence="1 2" key="1">
    <citation type="journal article" date="2020" name="Nat. Commun.">
        <title>The structures of two archaeal type IV pili illuminate evolutionary relationships.</title>
        <authorList>
            <person name="Wang F."/>
            <person name="Baquero D.P."/>
            <person name="Su Z."/>
            <person name="Beltran L.C."/>
            <person name="Prangishvili D."/>
            <person name="Krupovic M."/>
            <person name="Egelman E.H."/>
        </authorList>
    </citation>
    <scope>NUCLEOTIDE SEQUENCE [LARGE SCALE GENOMIC DNA]</scope>
    <source>
        <strain evidence="1 2">2GA</strain>
    </source>
</reference>
<organism evidence="1 2">
    <name type="scientific">Pyrobaculum arsenaticum</name>
    <dbReference type="NCBI Taxonomy" id="121277"/>
    <lineage>
        <taxon>Archaea</taxon>
        <taxon>Thermoproteota</taxon>
        <taxon>Thermoprotei</taxon>
        <taxon>Thermoproteales</taxon>
        <taxon>Thermoproteaceae</taxon>
        <taxon>Pyrobaculum</taxon>
    </lineage>
</organism>
<dbReference type="GeneID" id="5054647"/>
<dbReference type="OMA" id="TATSWEV"/>
<comment type="caution">
    <text evidence="1">The sequence shown here is derived from an EMBL/GenBank/DDBJ whole genome shotgun (WGS) entry which is preliminary data.</text>
</comment>
<name>A0A7L4PC08_9CREN</name>
<protein>
    <submittedName>
        <fullName evidence="1">Uncharacterized protein</fullName>
    </submittedName>
</protein>